<comment type="similarity">
    <text evidence="2 10">Belongs to the class-I aminoacyl-tRNA synthetase family. Glutamate--tRNA ligase type 1 subfamily.</text>
</comment>
<evidence type="ECO:0000259" key="12">
    <source>
        <dbReference type="Pfam" id="PF19269"/>
    </source>
</evidence>
<dbReference type="InterPro" id="IPR045462">
    <property type="entry name" value="aa-tRNA-synth_I_cd-bd"/>
</dbReference>
<dbReference type="InterPro" id="IPR014729">
    <property type="entry name" value="Rossmann-like_a/b/a_fold"/>
</dbReference>
<evidence type="ECO:0000256" key="2">
    <source>
        <dbReference type="ARBA" id="ARBA00007894"/>
    </source>
</evidence>
<dbReference type="GO" id="GO:0008270">
    <property type="term" value="F:zinc ion binding"/>
    <property type="evidence" value="ECO:0007669"/>
    <property type="project" value="InterPro"/>
</dbReference>
<proteinExistence type="inferred from homology"/>
<sequence>MTDVVTRFAPSPTGYLHIGGARTAIFSWLLARHYGGRFYLRIEDTDLLRSKQEYTDSILASMRWLGLDWDNAPVYQTQRTDLYNSVVARLLADRHAYWCSCTPEKVEAMRKAAKQRGEKPRYNGQCRSRGIGPGQGRCVRLKLPLSGKIVFDDMVKGHIAVDVSELDDMVLRRADGMPTYNLAVVADDYEMGITHVIRGDDHVSNTPRQILIYQALGLSVPRFGHVPMILGHDRQKLSKRHGARAVIEYRRDGLLPAALVSCLARLGWSHGNQELFSLEELVRHFDGTNLNQAAAAFDPAKLEWTNTRFMRDMPLENLAALVSPFVRETGFSVQPKARLVALCAMFRERAGNLLTLAENFRPLLVPAAELAVNKKDAAKHFTEAGKTHLRALTGVFQACDPFAAGKIEEALNSYVANSGQTFKQVAPPLRTALMGFMGGAHLSDIIAFLGKEETLARLARFI</sequence>
<dbReference type="InterPro" id="IPR033910">
    <property type="entry name" value="GluRS_core"/>
</dbReference>
<dbReference type="InterPro" id="IPR020058">
    <property type="entry name" value="Glu/Gln-tRNA-synth_Ib_cat-dom"/>
</dbReference>
<evidence type="ECO:0000259" key="11">
    <source>
        <dbReference type="Pfam" id="PF00749"/>
    </source>
</evidence>
<reference evidence="13 14" key="1">
    <citation type="journal article" date="2017" name="ISME J.">
        <title>Genome of 'Ca. Desulfovibrio trichonymphae', an H2-oxidizing bacterium in a tripartite symbiotic system within a protist cell in the termite gut.</title>
        <authorList>
            <person name="Kuwahara H."/>
            <person name="Yuki M."/>
            <person name="Izawa K."/>
            <person name="Ohkuma M."/>
            <person name="Hongoh Y."/>
        </authorList>
    </citation>
    <scope>NUCLEOTIDE SEQUENCE [LARGE SCALE GENOMIC DNA]</scope>
    <source>
        <strain evidence="13 14">Rs-N31</strain>
    </source>
</reference>
<dbReference type="KEGG" id="dtr:RSDT_1033"/>
<feature type="binding site" evidence="10">
    <location>
        <position position="239"/>
    </location>
    <ligand>
        <name>ATP</name>
        <dbReference type="ChEBI" id="CHEBI:30616"/>
    </ligand>
</feature>
<keyword evidence="5 10" id="KW-0436">Ligase</keyword>
<comment type="function">
    <text evidence="10">Catalyzes the attachment of glutamate to tRNA(Glu) in a two-step reaction: glutamate is first activated by ATP to form Glu-AMP and then transferred to the acceptor end of tRNA(Glu).</text>
</comment>
<dbReference type="GO" id="GO:0000049">
    <property type="term" value="F:tRNA binding"/>
    <property type="evidence" value="ECO:0007669"/>
    <property type="project" value="InterPro"/>
</dbReference>
<dbReference type="EC" id="6.1.1.17" evidence="10"/>
<evidence type="ECO:0000256" key="4">
    <source>
        <dbReference type="ARBA" id="ARBA00022490"/>
    </source>
</evidence>
<dbReference type="InterPro" id="IPR004527">
    <property type="entry name" value="Glu-tRNA-ligase_bac/mito"/>
</dbReference>
<evidence type="ECO:0000256" key="8">
    <source>
        <dbReference type="ARBA" id="ARBA00022917"/>
    </source>
</evidence>
<dbReference type="PANTHER" id="PTHR43311:SF2">
    <property type="entry name" value="GLUTAMATE--TRNA LIGASE, MITOCHONDRIAL-RELATED"/>
    <property type="match status" value="1"/>
</dbReference>
<feature type="domain" description="Aminoacyl-tRNA synthetase class I anticodon-binding" evidence="12">
    <location>
        <begin position="318"/>
        <end position="462"/>
    </location>
</feature>
<keyword evidence="8 10" id="KW-0648">Protein biosynthesis</keyword>
<dbReference type="Pfam" id="PF00749">
    <property type="entry name" value="tRNA-synt_1c"/>
    <property type="match status" value="1"/>
</dbReference>
<dbReference type="PROSITE" id="PS00178">
    <property type="entry name" value="AA_TRNA_LIGASE_I"/>
    <property type="match status" value="1"/>
</dbReference>
<evidence type="ECO:0000313" key="14">
    <source>
        <dbReference type="Proteomes" id="UP000242645"/>
    </source>
</evidence>
<dbReference type="NCBIfam" id="TIGR00464">
    <property type="entry name" value="gltX_bact"/>
    <property type="match status" value="1"/>
</dbReference>
<dbReference type="InterPro" id="IPR008925">
    <property type="entry name" value="aa_tRNA-synth_I_cd-bd_sf"/>
</dbReference>
<keyword evidence="4 10" id="KW-0963">Cytoplasm</keyword>
<dbReference type="HAMAP" id="MF_00022">
    <property type="entry name" value="Glu_tRNA_synth_type1"/>
    <property type="match status" value="1"/>
</dbReference>
<dbReference type="FunFam" id="3.40.50.620:FF:000007">
    <property type="entry name" value="Glutamate--tRNA ligase"/>
    <property type="match status" value="1"/>
</dbReference>
<evidence type="ECO:0000256" key="7">
    <source>
        <dbReference type="ARBA" id="ARBA00022840"/>
    </source>
</evidence>
<evidence type="ECO:0000256" key="9">
    <source>
        <dbReference type="ARBA" id="ARBA00023146"/>
    </source>
</evidence>
<keyword evidence="14" id="KW-1185">Reference proteome</keyword>
<dbReference type="RefSeq" id="WP_096400623.1">
    <property type="nucleotide sequence ID" value="NZ_AP017368.1"/>
</dbReference>
<dbReference type="PRINTS" id="PR00987">
    <property type="entry name" value="TRNASYNTHGLU"/>
</dbReference>
<dbReference type="PANTHER" id="PTHR43311">
    <property type="entry name" value="GLUTAMATE--TRNA LIGASE"/>
    <property type="match status" value="1"/>
</dbReference>
<dbReference type="InterPro" id="IPR020751">
    <property type="entry name" value="aa-tRNA-synth_I_codon-bd_sub2"/>
</dbReference>
<dbReference type="GO" id="GO:0006424">
    <property type="term" value="P:glutamyl-tRNA aminoacylation"/>
    <property type="evidence" value="ECO:0007669"/>
    <property type="project" value="UniProtKB-UniRule"/>
</dbReference>
<comment type="caution">
    <text evidence="10">Lacks conserved residue(s) required for the propagation of feature annotation.</text>
</comment>
<dbReference type="InterPro" id="IPR001412">
    <property type="entry name" value="aa-tRNA-synth_I_CS"/>
</dbReference>
<dbReference type="Proteomes" id="UP000242645">
    <property type="component" value="Chromosome"/>
</dbReference>
<evidence type="ECO:0000256" key="10">
    <source>
        <dbReference type="HAMAP-Rule" id="MF_00022"/>
    </source>
</evidence>
<dbReference type="GO" id="GO:0004818">
    <property type="term" value="F:glutamate-tRNA ligase activity"/>
    <property type="evidence" value="ECO:0007669"/>
    <property type="project" value="UniProtKB-UniRule"/>
</dbReference>
<dbReference type="NCBIfam" id="NF004314">
    <property type="entry name" value="PRK05710.1-3"/>
    <property type="match status" value="1"/>
</dbReference>
<evidence type="ECO:0000313" key="13">
    <source>
        <dbReference type="EMBL" id="BAV92545.1"/>
    </source>
</evidence>
<keyword evidence="9 10" id="KW-0030">Aminoacyl-tRNA synthetase</keyword>
<organism evidence="13 14">
    <name type="scientific">Candidatus Desulfovibrio trichonymphae</name>
    <dbReference type="NCBI Taxonomy" id="1725232"/>
    <lineage>
        <taxon>Bacteria</taxon>
        <taxon>Pseudomonadati</taxon>
        <taxon>Thermodesulfobacteriota</taxon>
        <taxon>Desulfovibrionia</taxon>
        <taxon>Desulfovibrionales</taxon>
        <taxon>Desulfovibrionaceae</taxon>
        <taxon>Desulfovibrio</taxon>
    </lineage>
</organism>
<dbReference type="Gene3D" id="1.10.10.350">
    <property type="match status" value="1"/>
</dbReference>
<gene>
    <name evidence="10 13" type="primary">gltX</name>
    <name evidence="13" type="ORF">RSDT_1033</name>
</gene>
<evidence type="ECO:0000256" key="5">
    <source>
        <dbReference type="ARBA" id="ARBA00022598"/>
    </source>
</evidence>
<comment type="subcellular location">
    <subcellularLocation>
        <location evidence="1 10">Cytoplasm</location>
    </subcellularLocation>
</comment>
<feature type="domain" description="Glutamyl/glutaminyl-tRNA synthetase class Ib catalytic" evidence="11">
    <location>
        <begin position="4"/>
        <end position="304"/>
    </location>
</feature>
<feature type="short sequence motif" description="'KMSKS' region" evidence="10">
    <location>
        <begin position="236"/>
        <end position="240"/>
    </location>
</feature>
<comment type="subunit">
    <text evidence="3 10">Monomer.</text>
</comment>
<dbReference type="OrthoDB" id="9807503at2"/>
<accession>A0A1J1DRQ0</accession>
<dbReference type="InterPro" id="IPR049940">
    <property type="entry name" value="GluQ/Sye"/>
</dbReference>
<dbReference type="GO" id="GO:0005524">
    <property type="term" value="F:ATP binding"/>
    <property type="evidence" value="ECO:0007669"/>
    <property type="project" value="UniProtKB-UniRule"/>
</dbReference>
<feature type="short sequence motif" description="'HIGH' region" evidence="10">
    <location>
        <begin position="10"/>
        <end position="20"/>
    </location>
</feature>
<dbReference type="Gene3D" id="3.40.50.620">
    <property type="entry name" value="HUPs"/>
    <property type="match status" value="1"/>
</dbReference>
<dbReference type="GO" id="GO:0005829">
    <property type="term" value="C:cytosol"/>
    <property type="evidence" value="ECO:0007669"/>
    <property type="project" value="TreeGrafter"/>
</dbReference>
<dbReference type="InterPro" id="IPR000924">
    <property type="entry name" value="Glu/Gln-tRNA-synth"/>
</dbReference>
<comment type="catalytic activity">
    <reaction evidence="10">
        <text>tRNA(Glu) + L-glutamate + ATP = L-glutamyl-tRNA(Glu) + AMP + diphosphate</text>
        <dbReference type="Rhea" id="RHEA:23540"/>
        <dbReference type="Rhea" id="RHEA-COMP:9663"/>
        <dbReference type="Rhea" id="RHEA-COMP:9680"/>
        <dbReference type="ChEBI" id="CHEBI:29985"/>
        <dbReference type="ChEBI" id="CHEBI:30616"/>
        <dbReference type="ChEBI" id="CHEBI:33019"/>
        <dbReference type="ChEBI" id="CHEBI:78442"/>
        <dbReference type="ChEBI" id="CHEBI:78520"/>
        <dbReference type="ChEBI" id="CHEBI:456215"/>
        <dbReference type="EC" id="6.1.1.17"/>
    </reaction>
</comment>
<keyword evidence="6 10" id="KW-0547">Nucleotide-binding</keyword>
<protein>
    <recommendedName>
        <fullName evidence="10">Glutamate--tRNA ligase</fullName>
        <ecNumber evidence="10">6.1.1.17</ecNumber>
    </recommendedName>
    <alternativeName>
        <fullName evidence="10">Glutamyl-tRNA synthetase</fullName>
        <shortName evidence="10">GluRS</shortName>
    </alternativeName>
</protein>
<dbReference type="SUPFAM" id="SSF52374">
    <property type="entry name" value="Nucleotidylyl transferase"/>
    <property type="match status" value="1"/>
</dbReference>
<keyword evidence="7 10" id="KW-0067">ATP-binding</keyword>
<evidence type="ECO:0000256" key="1">
    <source>
        <dbReference type="ARBA" id="ARBA00004496"/>
    </source>
</evidence>
<dbReference type="EMBL" id="AP017368">
    <property type="protein sequence ID" value="BAV92545.1"/>
    <property type="molecule type" value="Genomic_DNA"/>
</dbReference>
<evidence type="ECO:0000256" key="3">
    <source>
        <dbReference type="ARBA" id="ARBA00011245"/>
    </source>
</evidence>
<dbReference type="AlphaFoldDB" id="A0A1J1DRQ0"/>
<dbReference type="SUPFAM" id="SSF48163">
    <property type="entry name" value="An anticodon-binding domain of class I aminoacyl-tRNA synthetases"/>
    <property type="match status" value="1"/>
</dbReference>
<dbReference type="Pfam" id="PF19269">
    <property type="entry name" value="Anticodon_2"/>
    <property type="match status" value="1"/>
</dbReference>
<name>A0A1J1DRQ0_9BACT</name>
<evidence type="ECO:0000256" key="6">
    <source>
        <dbReference type="ARBA" id="ARBA00022741"/>
    </source>
</evidence>
<dbReference type="CDD" id="cd00808">
    <property type="entry name" value="GluRS_core"/>
    <property type="match status" value="1"/>
</dbReference>